<sequence>MSVLGAGLRLDPRGARCLVDHQVEPDGRAARHLRGVIRDRLVVETVVSESVAADAVLMMHELMANVVLHARARVMRVTVVLLDSVGVLMGVVQDDGVGSVVLPSRSELGDASGESGRGLAIVAALADTCTVTPYRDGKAVCWALALTPTHL</sequence>
<dbReference type="Pfam" id="PF13581">
    <property type="entry name" value="HATPase_c_2"/>
    <property type="match status" value="1"/>
</dbReference>
<evidence type="ECO:0000256" key="1">
    <source>
        <dbReference type="ARBA" id="ARBA00022527"/>
    </source>
</evidence>
<gene>
    <name evidence="3" type="ORF">GCM10023205_56510</name>
</gene>
<evidence type="ECO:0000313" key="3">
    <source>
        <dbReference type="EMBL" id="GAA4980213.1"/>
    </source>
</evidence>
<dbReference type="InterPro" id="IPR003594">
    <property type="entry name" value="HATPase_dom"/>
</dbReference>
<dbReference type="PANTHER" id="PTHR35526:SF3">
    <property type="entry name" value="ANTI-SIGMA-F FACTOR RSBW"/>
    <property type="match status" value="1"/>
</dbReference>
<accession>A0ABP9HXA4</accession>
<feature type="domain" description="Histidine kinase/HSP90-like ATPase" evidence="2">
    <location>
        <begin position="30"/>
        <end position="139"/>
    </location>
</feature>
<dbReference type="Gene3D" id="3.30.565.10">
    <property type="entry name" value="Histidine kinase-like ATPase, C-terminal domain"/>
    <property type="match status" value="1"/>
</dbReference>
<comment type="caution">
    <text evidence="3">The sequence shown here is derived from an EMBL/GenBank/DDBJ whole genome shotgun (WGS) entry which is preliminary data.</text>
</comment>
<dbReference type="Proteomes" id="UP001500466">
    <property type="component" value="Unassembled WGS sequence"/>
</dbReference>
<evidence type="ECO:0000313" key="4">
    <source>
        <dbReference type="Proteomes" id="UP001500466"/>
    </source>
</evidence>
<keyword evidence="1" id="KW-0723">Serine/threonine-protein kinase</keyword>
<reference evidence="4" key="1">
    <citation type="journal article" date="2019" name="Int. J. Syst. Evol. Microbiol.">
        <title>The Global Catalogue of Microorganisms (GCM) 10K type strain sequencing project: providing services to taxonomists for standard genome sequencing and annotation.</title>
        <authorList>
            <consortium name="The Broad Institute Genomics Platform"/>
            <consortium name="The Broad Institute Genome Sequencing Center for Infectious Disease"/>
            <person name="Wu L."/>
            <person name="Ma J."/>
        </authorList>
    </citation>
    <scope>NUCLEOTIDE SEQUENCE [LARGE SCALE GENOMIC DNA]</scope>
    <source>
        <strain evidence="4">JCM 17986</strain>
    </source>
</reference>
<proteinExistence type="predicted"/>
<keyword evidence="1" id="KW-0808">Transferase</keyword>
<keyword evidence="4" id="KW-1185">Reference proteome</keyword>
<evidence type="ECO:0000259" key="2">
    <source>
        <dbReference type="Pfam" id="PF13581"/>
    </source>
</evidence>
<protein>
    <recommendedName>
        <fullName evidence="2">Histidine kinase/HSP90-like ATPase domain-containing protein</fullName>
    </recommendedName>
</protein>
<name>A0ABP9HXA4_9ACTN</name>
<dbReference type="PANTHER" id="PTHR35526">
    <property type="entry name" value="ANTI-SIGMA-F FACTOR RSBW-RELATED"/>
    <property type="match status" value="1"/>
</dbReference>
<dbReference type="InterPro" id="IPR050267">
    <property type="entry name" value="Anti-sigma-factor_SerPK"/>
</dbReference>
<keyword evidence="1" id="KW-0418">Kinase</keyword>
<organism evidence="3 4">
    <name type="scientific">Yinghuangia aomiensis</name>
    <dbReference type="NCBI Taxonomy" id="676205"/>
    <lineage>
        <taxon>Bacteria</taxon>
        <taxon>Bacillati</taxon>
        <taxon>Actinomycetota</taxon>
        <taxon>Actinomycetes</taxon>
        <taxon>Kitasatosporales</taxon>
        <taxon>Streptomycetaceae</taxon>
        <taxon>Yinghuangia</taxon>
    </lineage>
</organism>
<dbReference type="CDD" id="cd16936">
    <property type="entry name" value="HATPase_RsbW-like"/>
    <property type="match status" value="1"/>
</dbReference>
<dbReference type="InterPro" id="IPR036890">
    <property type="entry name" value="HATPase_C_sf"/>
</dbReference>
<dbReference type="RefSeq" id="WP_345678529.1">
    <property type="nucleotide sequence ID" value="NZ_BAABHS010000022.1"/>
</dbReference>
<dbReference type="SUPFAM" id="SSF55874">
    <property type="entry name" value="ATPase domain of HSP90 chaperone/DNA topoisomerase II/histidine kinase"/>
    <property type="match status" value="1"/>
</dbReference>
<dbReference type="EMBL" id="BAABHS010000022">
    <property type="protein sequence ID" value="GAA4980213.1"/>
    <property type="molecule type" value="Genomic_DNA"/>
</dbReference>